<dbReference type="RefSeq" id="WP_092221227.1">
    <property type="nucleotide sequence ID" value="NZ_FNJI01000008.1"/>
</dbReference>
<protein>
    <submittedName>
        <fullName evidence="8">Predicted permease</fullName>
    </submittedName>
</protein>
<keyword evidence="4 7" id="KW-0812">Transmembrane</keyword>
<evidence type="ECO:0000256" key="6">
    <source>
        <dbReference type="ARBA" id="ARBA00023136"/>
    </source>
</evidence>
<accession>A0A1H0NPK7</accession>
<evidence type="ECO:0000256" key="3">
    <source>
        <dbReference type="ARBA" id="ARBA00022475"/>
    </source>
</evidence>
<proteinExistence type="inferred from homology"/>
<evidence type="ECO:0000256" key="1">
    <source>
        <dbReference type="ARBA" id="ARBA00004651"/>
    </source>
</evidence>
<sequence length="173" mass="19592">MKKQQKPFAFRGKLFFALVFLAYIVLLITNREQAAAALYRSGVVFTKVLPILMLVIVLTSLLNYVLQPKKIAAHLGQQSGIKGWLWALASGVVSHGPMYAWYPLFEELLEHGMKKGLIVTFFASRTIKLPLLPMMIDYFGWQFSLILSLYILLTALAQGWIYTHIEAITASRL</sequence>
<comment type="subcellular location">
    <subcellularLocation>
        <location evidence="1">Cell membrane</location>
        <topology evidence="1">Multi-pass membrane protein</topology>
    </subcellularLocation>
</comment>
<evidence type="ECO:0000313" key="8">
    <source>
        <dbReference type="EMBL" id="SDO94702.1"/>
    </source>
</evidence>
<dbReference type="Proteomes" id="UP000199073">
    <property type="component" value="Unassembled WGS sequence"/>
</dbReference>
<evidence type="ECO:0000313" key="9">
    <source>
        <dbReference type="Proteomes" id="UP000199073"/>
    </source>
</evidence>
<organism evidence="8 9">
    <name type="scientific">Desulforhopalus singaporensis</name>
    <dbReference type="NCBI Taxonomy" id="91360"/>
    <lineage>
        <taxon>Bacteria</taxon>
        <taxon>Pseudomonadati</taxon>
        <taxon>Thermodesulfobacteriota</taxon>
        <taxon>Desulfobulbia</taxon>
        <taxon>Desulfobulbales</taxon>
        <taxon>Desulfocapsaceae</taxon>
        <taxon>Desulforhopalus</taxon>
    </lineage>
</organism>
<keyword evidence="6 7" id="KW-0472">Membrane</keyword>
<feature type="transmembrane region" description="Helical" evidence="7">
    <location>
        <begin position="84"/>
        <end position="102"/>
    </location>
</feature>
<feature type="transmembrane region" description="Helical" evidence="7">
    <location>
        <begin position="139"/>
        <end position="162"/>
    </location>
</feature>
<name>A0A1H0NPK7_9BACT</name>
<dbReference type="STRING" id="91360.SAMN05660330_01394"/>
<dbReference type="AlphaFoldDB" id="A0A1H0NPK7"/>
<keyword evidence="9" id="KW-1185">Reference proteome</keyword>
<keyword evidence="5 7" id="KW-1133">Transmembrane helix</keyword>
<dbReference type="OrthoDB" id="5459330at2"/>
<dbReference type="EMBL" id="FNJI01000008">
    <property type="protein sequence ID" value="SDO94702.1"/>
    <property type="molecule type" value="Genomic_DNA"/>
</dbReference>
<evidence type="ECO:0000256" key="5">
    <source>
        <dbReference type="ARBA" id="ARBA00022989"/>
    </source>
</evidence>
<dbReference type="GO" id="GO:0005886">
    <property type="term" value="C:plasma membrane"/>
    <property type="evidence" value="ECO:0007669"/>
    <property type="project" value="UniProtKB-SubCell"/>
</dbReference>
<keyword evidence="3" id="KW-1003">Cell membrane</keyword>
<evidence type="ECO:0000256" key="4">
    <source>
        <dbReference type="ARBA" id="ARBA00022692"/>
    </source>
</evidence>
<evidence type="ECO:0000256" key="2">
    <source>
        <dbReference type="ARBA" id="ARBA00006386"/>
    </source>
</evidence>
<dbReference type="Pfam" id="PF03773">
    <property type="entry name" value="ArsP_1"/>
    <property type="match status" value="1"/>
</dbReference>
<comment type="similarity">
    <text evidence="2">Belongs to the UPF0718 family.</text>
</comment>
<gene>
    <name evidence="8" type="ORF">SAMN05660330_01394</name>
</gene>
<reference evidence="8 9" key="1">
    <citation type="submission" date="2016-10" db="EMBL/GenBank/DDBJ databases">
        <authorList>
            <person name="de Groot N.N."/>
        </authorList>
    </citation>
    <scope>NUCLEOTIDE SEQUENCE [LARGE SCALE GENOMIC DNA]</scope>
    <source>
        <strain evidence="8 9">DSM 12130</strain>
    </source>
</reference>
<evidence type="ECO:0000256" key="7">
    <source>
        <dbReference type="SAM" id="Phobius"/>
    </source>
</evidence>
<feature type="transmembrane region" description="Helical" evidence="7">
    <location>
        <begin position="44"/>
        <end position="64"/>
    </location>
</feature>
<dbReference type="InterPro" id="IPR005524">
    <property type="entry name" value="DUF318"/>
</dbReference>